<evidence type="ECO:0000256" key="1">
    <source>
        <dbReference type="ARBA" id="ARBA00009075"/>
    </source>
</evidence>
<dbReference type="Pfam" id="PF03573">
    <property type="entry name" value="OprD"/>
    <property type="match status" value="1"/>
</dbReference>
<comment type="similarity">
    <text evidence="1">Belongs to the outer membrane porin (Opr) (TC 1.B.25) family.</text>
</comment>
<dbReference type="EMBL" id="CP040324">
    <property type="protein sequence ID" value="QHB27722.1"/>
    <property type="molecule type" value="Genomic_DNA"/>
</dbReference>
<dbReference type="PANTHER" id="PTHR34596:SF2">
    <property type="entry name" value="CHITOPORIN"/>
    <property type="match status" value="1"/>
</dbReference>
<accession>A0AAE6RBI6</accession>
<protein>
    <submittedName>
        <fullName evidence="5">Anaerobically-induced outer membrane porin OprE</fullName>
    </submittedName>
</protein>
<dbReference type="Proteomes" id="UP000464593">
    <property type="component" value="Chromosome"/>
</dbReference>
<dbReference type="InterPro" id="IPR005318">
    <property type="entry name" value="OM_porin_bac"/>
</dbReference>
<dbReference type="GO" id="GO:0016020">
    <property type="term" value="C:membrane"/>
    <property type="evidence" value="ECO:0007669"/>
    <property type="project" value="InterPro"/>
</dbReference>
<evidence type="ECO:0000256" key="2">
    <source>
        <dbReference type="ARBA" id="ARBA00022448"/>
    </source>
</evidence>
<evidence type="ECO:0000256" key="3">
    <source>
        <dbReference type="ARBA" id="ARBA00022729"/>
    </source>
</evidence>
<evidence type="ECO:0000313" key="5">
    <source>
        <dbReference type="EMBL" id="QHB27722.1"/>
    </source>
</evidence>
<feature type="signal peptide" evidence="4">
    <location>
        <begin position="1"/>
        <end position="27"/>
    </location>
</feature>
<keyword evidence="3 4" id="KW-0732">Signal</keyword>
<evidence type="ECO:0000313" key="6">
    <source>
        <dbReference type="Proteomes" id="UP000464593"/>
    </source>
</evidence>
<dbReference type="GO" id="GO:0015288">
    <property type="term" value="F:porin activity"/>
    <property type="evidence" value="ECO:0007669"/>
    <property type="project" value="TreeGrafter"/>
</dbReference>
<name>A0AAE6RBI6_9PSED</name>
<evidence type="ECO:0000256" key="4">
    <source>
        <dbReference type="SAM" id="SignalP"/>
    </source>
</evidence>
<dbReference type="InterPro" id="IPR023614">
    <property type="entry name" value="Porin_dom_sf"/>
</dbReference>
<gene>
    <name evidence="5" type="ORF">TCK1_2376</name>
</gene>
<dbReference type="Gene3D" id="2.40.160.10">
    <property type="entry name" value="Porin"/>
    <property type="match status" value="1"/>
</dbReference>
<dbReference type="PANTHER" id="PTHR34596">
    <property type="entry name" value="CHITOPORIN"/>
    <property type="match status" value="1"/>
</dbReference>
<reference evidence="5 6" key="1">
    <citation type="submission" date="2019-05" db="EMBL/GenBank/DDBJ databases">
        <title>Complete genome sequence of Pseudomonas Pseudomonas resinovorans.</title>
        <authorList>
            <person name="Chen H.-P."/>
        </authorList>
    </citation>
    <scope>NUCLEOTIDE SEQUENCE [LARGE SCALE GENOMIC DNA]</scope>
    <source>
        <strain evidence="5 6">TCU-CK1</strain>
    </source>
</reference>
<dbReference type="AlphaFoldDB" id="A0AAE6RBI6"/>
<sequence length="436" mass="46996">MVKRDFVKSFFSSSLVILISVSGVVQADFISDSEATLSMRNLYFNNDSRQTKQVKQEEWGQGFLLKYQSGFTDGTVGFGVDAIGALGIKLDSGEGRHNGSAFFPSDGEKAVDEFSALGLTAKAKIFSTEARYGTLQPVLPILVNNDGRLIPQWFKGVQVTSKEFENLTVTAGGLEKVKDRNSTDSLGLAIAGAGGLAGQRSNKFYFGGFDYKISPNLLAQYYISNLEDFYSQNFAGLVHTLPLATGKLTSDLRYFHSESDGKNASSSGRAEGYVSTGYYGSGITKGEVDNDTFGATFTYVVAGHSFIGGFQTVNGDSNMPFINQGSGSTVYLTSNSQITNFTRAGERTWMAGYAYDFSAAGLPGLSSKVMYLSGGNVKSARGDLNEWERDISLSYVVQSGILKGLGVTWLNGALRGSAANDTDENRLYVSYSIPLF</sequence>
<proteinExistence type="inferred from homology"/>
<feature type="chain" id="PRO_5041910813" evidence="4">
    <location>
        <begin position="28"/>
        <end position="436"/>
    </location>
</feature>
<organism evidence="5 6">
    <name type="scientific">Pseudomonas monteilii</name>
    <dbReference type="NCBI Taxonomy" id="76759"/>
    <lineage>
        <taxon>Bacteria</taxon>
        <taxon>Pseudomonadati</taxon>
        <taxon>Pseudomonadota</taxon>
        <taxon>Gammaproteobacteria</taxon>
        <taxon>Pseudomonadales</taxon>
        <taxon>Pseudomonadaceae</taxon>
        <taxon>Pseudomonas</taxon>
    </lineage>
</organism>
<keyword evidence="2" id="KW-0813">Transport</keyword>
<dbReference type="RefSeq" id="WP_050580650.1">
    <property type="nucleotide sequence ID" value="NZ_CP040324.1"/>
</dbReference>